<dbReference type="PANTHER" id="PTHR13774">
    <property type="entry name" value="PHENAZINE BIOSYNTHESIS PROTEIN"/>
    <property type="match status" value="1"/>
</dbReference>
<comment type="caution">
    <text evidence="4">The sequence shown here is derived from an EMBL/GenBank/DDBJ whole genome shotgun (WGS) entry which is preliminary data.</text>
</comment>
<dbReference type="Pfam" id="PF02567">
    <property type="entry name" value="PhzC-PhzF"/>
    <property type="match status" value="1"/>
</dbReference>
<keyword evidence="5" id="KW-1185">Reference proteome</keyword>
<dbReference type="GO" id="GO:0005737">
    <property type="term" value="C:cytoplasm"/>
    <property type="evidence" value="ECO:0007669"/>
    <property type="project" value="TreeGrafter"/>
</dbReference>
<accession>A0A9X4AYT1</accession>
<dbReference type="AlphaFoldDB" id="A0A9X4AYT1"/>
<evidence type="ECO:0000313" key="4">
    <source>
        <dbReference type="EMBL" id="MDC4238895.1"/>
    </source>
</evidence>
<protein>
    <submittedName>
        <fullName evidence="4">PhzF family phenazine biosynthesis protein</fullName>
    </submittedName>
</protein>
<evidence type="ECO:0000256" key="2">
    <source>
        <dbReference type="ARBA" id="ARBA00023235"/>
    </source>
</evidence>
<dbReference type="PIRSF" id="PIRSF016184">
    <property type="entry name" value="PhzC_PhzF"/>
    <property type="match status" value="1"/>
</dbReference>
<evidence type="ECO:0000256" key="1">
    <source>
        <dbReference type="ARBA" id="ARBA00008270"/>
    </source>
</evidence>
<evidence type="ECO:0000256" key="3">
    <source>
        <dbReference type="PIRSR" id="PIRSR016184-1"/>
    </source>
</evidence>
<dbReference type="SUPFAM" id="SSF54506">
    <property type="entry name" value="Diaminopimelate epimerase-like"/>
    <property type="match status" value="1"/>
</dbReference>
<dbReference type="Proteomes" id="UP001141183">
    <property type="component" value="Unassembled WGS sequence"/>
</dbReference>
<gene>
    <name evidence="4" type="ORF">NE398_01765</name>
</gene>
<keyword evidence="2" id="KW-0413">Isomerase</keyword>
<dbReference type="Gene3D" id="3.10.310.10">
    <property type="entry name" value="Diaminopimelate Epimerase, Chain A, domain 1"/>
    <property type="match status" value="2"/>
</dbReference>
<organism evidence="4 5">
    <name type="scientific">Clostridium tertium</name>
    <dbReference type="NCBI Taxonomy" id="1559"/>
    <lineage>
        <taxon>Bacteria</taxon>
        <taxon>Bacillati</taxon>
        <taxon>Bacillota</taxon>
        <taxon>Clostridia</taxon>
        <taxon>Eubacteriales</taxon>
        <taxon>Clostridiaceae</taxon>
        <taxon>Clostridium</taxon>
    </lineage>
</organism>
<sequence>MKNKIKIYQVDAFTSEAFKGNPAAVCILENDISDELMKNIAQEMNLSETAFVKPLKNLNIGKGNLFSLRWFTPEVEVDLCGHATIATSKVLFDEFNIKEQYIKYETKSGLLTAKKKDEKISLDFPIDKALDFNLTQDILDAMGIRSYSKAIIGEKTRKLVIEVKDKENIINLKPNFEILKSLKFKSDVKGIGVTCRGNEKYDFISRYFNSWDGINEDPVTGSVHTLLANYWSNKLNKMDMNAYQASNRSGEISLKLLENDRVRLSGEAVIVLRGELYL</sequence>
<dbReference type="InterPro" id="IPR003719">
    <property type="entry name" value="Phenazine_PhzF-like"/>
</dbReference>
<feature type="active site" evidence="3">
    <location>
        <position position="48"/>
    </location>
</feature>
<dbReference type="PANTHER" id="PTHR13774:SF17">
    <property type="entry name" value="PHENAZINE BIOSYNTHESIS-LIKE DOMAIN-CONTAINING PROTEIN"/>
    <property type="match status" value="1"/>
</dbReference>
<reference evidence="4" key="1">
    <citation type="submission" date="2022-05" db="EMBL/GenBank/DDBJ databases">
        <title>Draft genome sequence of Clostridium tertium strain CP3 isolated from Peru.</title>
        <authorList>
            <person name="Hurtado R."/>
            <person name="Lima L."/>
            <person name="Sousa T."/>
            <person name="Jaiswal A.K."/>
            <person name="Tiwari S."/>
            <person name="Maturrano L."/>
            <person name="Brenig B."/>
            <person name="Azevedo V."/>
        </authorList>
    </citation>
    <scope>NUCLEOTIDE SEQUENCE</scope>
    <source>
        <strain evidence="4">CP3</strain>
    </source>
</reference>
<dbReference type="EMBL" id="JAMRYU010000001">
    <property type="protein sequence ID" value="MDC4238895.1"/>
    <property type="molecule type" value="Genomic_DNA"/>
</dbReference>
<evidence type="ECO:0000313" key="5">
    <source>
        <dbReference type="Proteomes" id="UP001141183"/>
    </source>
</evidence>
<dbReference type="GO" id="GO:0016853">
    <property type="term" value="F:isomerase activity"/>
    <property type="evidence" value="ECO:0007669"/>
    <property type="project" value="UniProtKB-KW"/>
</dbReference>
<dbReference type="RefSeq" id="WP_272470014.1">
    <property type="nucleotide sequence ID" value="NZ_JAMRYU010000001.1"/>
</dbReference>
<comment type="similarity">
    <text evidence="1">Belongs to the PhzF family.</text>
</comment>
<name>A0A9X4AYT1_9CLOT</name>
<proteinExistence type="inferred from homology"/>
<dbReference type="NCBIfam" id="TIGR00654">
    <property type="entry name" value="PhzF_family"/>
    <property type="match status" value="1"/>
</dbReference>